<sequence>MSTTSNTIIGSGPQSIYASNPNNKVLIIDNGAYTLKIATNNPSQGHLVIPNQSGKVKNDKHSLLGDDLSNYSNPSEVKCRNPMEKGYITNWSLEKEIWDYVFKRDDMKVKPQDYNLLLTEEPFALEEIRKTMYEVVYEQYKFKSLYLTCPSTLGLVNIKQQLLQHQMQQLQPPLDANMQLLLKSPCHLVVDCGYSATHIVPHFQNTKLNYAIKRFGIGGKIMTNYLKEIVSFRYWDMMHETKLMNIIKERTCFISTDFMKDLTTCQKEREKSPLRLDYVLPNYNDSNNKTGYIKKPKEQINSSDNDIKENLDSNNNSNSNNNNEKDEDMDQVLTLVNERFTVPELLFNPSDIGMNQAGLAESIVQSINCTNPNLHIPLYSNIVLLGGSTLFPGLKQRLELELRRLAPEQYNINIFQPQDPILSPLYGGIRLAQQPDYLKYTVSRQEYEEYGYNYCNKKFF</sequence>
<dbReference type="GO" id="GO:0031491">
    <property type="term" value="F:nucleosome binding"/>
    <property type="evidence" value="ECO:0000318"/>
    <property type="project" value="GO_Central"/>
</dbReference>
<dbReference type="OMA" id="FFEEYEC"/>
<dbReference type="InterPro" id="IPR004000">
    <property type="entry name" value="Actin"/>
</dbReference>
<dbReference type="GeneID" id="10507644"/>
<dbReference type="SMART" id="SM00268">
    <property type="entry name" value="ACTIN"/>
    <property type="match status" value="1"/>
</dbReference>
<dbReference type="GO" id="GO:0005856">
    <property type="term" value="C:cytoskeleton"/>
    <property type="evidence" value="ECO:0007669"/>
    <property type="project" value="UniProtKB-ARBA"/>
</dbReference>
<dbReference type="FunFam" id="3.30.420.40:FF:000187">
    <property type="entry name" value="Actin-related protein 6"/>
    <property type="match status" value="1"/>
</dbReference>
<dbReference type="FunFam" id="3.90.640.10:FF:000014">
    <property type="entry name" value="Putative actin-related protein 6"/>
    <property type="match status" value="1"/>
</dbReference>
<accession>F0ZVL6</accession>
<dbReference type="EMBL" id="GL871217">
    <property type="protein sequence ID" value="EGC32012.1"/>
    <property type="molecule type" value="Genomic_DNA"/>
</dbReference>
<dbReference type="Gene3D" id="3.90.640.10">
    <property type="entry name" value="Actin, Chain A, domain 4"/>
    <property type="match status" value="2"/>
</dbReference>
<evidence type="ECO:0000313" key="6">
    <source>
        <dbReference type="EMBL" id="EGC32012.1"/>
    </source>
</evidence>
<evidence type="ECO:0000256" key="5">
    <source>
        <dbReference type="SAM" id="MobiDB-lite"/>
    </source>
</evidence>
<keyword evidence="3" id="KW-0963">Cytoplasm</keyword>
<comment type="similarity">
    <text evidence="2">Belongs to the actin family. ARP6 subfamily.</text>
</comment>
<dbReference type="eggNOG" id="KOG0680">
    <property type="taxonomic scope" value="Eukaryota"/>
</dbReference>
<dbReference type="STRING" id="5786.F0ZVL6"/>
<keyword evidence="7" id="KW-1185">Reference proteome</keyword>
<evidence type="ECO:0000256" key="1">
    <source>
        <dbReference type="ARBA" id="ARBA00004496"/>
    </source>
</evidence>
<feature type="compositionally biased region" description="Low complexity" evidence="5">
    <location>
        <begin position="313"/>
        <end position="322"/>
    </location>
</feature>
<dbReference type="VEuPathDB" id="AmoebaDB:DICPUDRAFT_99023"/>
<dbReference type="KEGG" id="dpp:DICPUDRAFT_99023"/>
<dbReference type="GO" id="GO:0005737">
    <property type="term" value="C:cytoplasm"/>
    <property type="evidence" value="ECO:0007669"/>
    <property type="project" value="UniProtKB-SubCell"/>
</dbReference>
<dbReference type="Proteomes" id="UP000001064">
    <property type="component" value="Unassembled WGS sequence"/>
</dbReference>
<dbReference type="InParanoid" id="F0ZVL6"/>
<evidence type="ECO:0000313" key="7">
    <source>
        <dbReference type="Proteomes" id="UP000001064"/>
    </source>
</evidence>
<dbReference type="Pfam" id="PF00022">
    <property type="entry name" value="Actin"/>
    <property type="match status" value="1"/>
</dbReference>
<organism evidence="6 7">
    <name type="scientific">Dictyostelium purpureum</name>
    <name type="common">Slime mold</name>
    <dbReference type="NCBI Taxonomy" id="5786"/>
    <lineage>
        <taxon>Eukaryota</taxon>
        <taxon>Amoebozoa</taxon>
        <taxon>Evosea</taxon>
        <taxon>Eumycetozoa</taxon>
        <taxon>Dictyostelia</taxon>
        <taxon>Dictyosteliales</taxon>
        <taxon>Dictyosteliaceae</taxon>
        <taxon>Dictyostelium</taxon>
    </lineage>
</organism>
<name>F0ZVL6_DICPU</name>
<dbReference type="Gene3D" id="2.30.36.70">
    <property type="entry name" value="Actin, Chain A, domain 2"/>
    <property type="match status" value="1"/>
</dbReference>
<dbReference type="GO" id="GO:0000812">
    <property type="term" value="C:Swr1 complex"/>
    <property type="evidence" value="ECO:0000318"/>
    <property type="project" value="GO_Central"/>
</dbReference>
<dbReference type="OrthoDB" id="6220758at2759"/>
<evidence type="ECO:0000256" key="4">
    <source>
        <dbReference type="ARBA" id="ARBA00074635"/>
    </source>
</evidence>
<dbReference type="GO" id="GO:0016192">
    <property type="term" value="P:vesicle-mediated transport"/>
    <property type="evidence" value="ECO:0007669"/>
    <property type="project" value="UniProtKB-ARBA"/>
</dbReference>
<gene>
    <name evidence="6" type="ORF">DICPUDRAFT_99023</name>
</gene>
<dbReference type="FunCoup" id="F0ZVL6">
    <property type="interactions" value="73"/>
</dbReference>
<dbReference type="SUPFAM" id="SSF53067">
    <property type="entry name" value="Actin-like ATPase domain"/>
    <property type="match status" value="2"/>
</dbReference>
<dbReference type="Gene3D" id="3.30.420.40">
    <property type="match status" value="4"/>
</dbReference>
<evidence type="ECO:0000256" key="2">
    <source>
        <dbReference type="ARBA" id="ARBA00005665"/>
    </source>
</evidence>
<proteinExistence type="inferred from homology"/>
<comment type="subcellular location">
    <subcellularLocation>
        <location evidence="1">Cytoplasm</location>
    </subcellularLocation>
</comment>
<reference evidence="7" key="1">
    <citation type="journal article" date="2011" name="Genome Biol.">
        <title>Comparative genomics of the social amoebae Dictyostelium discoideum and Dictyostelium purpureum.</title>
        <authorList>
            <consortium name="US DOE Joint Genome Institute (JGI-PGF)"/>
            <person name="Sucgang R."/>
            <person name="Kuo A."/>
            <person name="Tian X."/>
            <person name="Salerno W."/>
            <person name="Parikh A."/>
            <person name="Feasley C.L."/>
            <person name="Dalin E."/>
            <person name="Tu H."/>
            <person name="Huang E."/>
            <person name="Barry K."/>
            <person name="Lindquist E."/>
            <person name="Shapiro H."/>
            <person name="Bruce D."/>
            <person name="Schmutz J."/>
            <person name="Salamov A."/>
            <person name="Fey P."/>
            <person name="Gaudet P."/>
            <person name="Anjard C."/>
            <person name="Babu M.M."/>
            <person name="Basu S."/>
            <person name="Bushmanova Y."/>
            <person name="van der Wel H."/>
            <person name="Katoh-Kurasawa M."/>
            <person name="Dinh C."/>
            <person name="Coutinho P.M."/>
            <person name="Saito T."/>
            <person name="Elias M."/>
            <person name="Schaap P."/>
            <person name="Kay R.R."/>
            <person name="Henrissat B."/>
            <person name="Eichinger L."/>
            <person name="Rivero F."/>
            <person name="Putnam N.H."/>
            <person name="West C.M."/>
            <person name="Loomis W.F."/>
            <person name="Chisholm R.L."/>
            <person name="Shaulsky G."/>
            <person name="Strassmann J.E."/>
            <person name="Queller D.C."/>
            <person name="Kuspa A."/>
            <person name="Grigoriev I.V."/>
        </authorList>
    </citation>
    <scope>NUCLEOTIDE SEQUENCE [LARGE SCALE GENOMIC DNA]</scope>
    <source>
        <strain evidence="7">QSDP1</strain>
    </source>
</reference>
<feature type="region of interest" description="Disordered" evidence="5">
    <location>
        <begin position="289"/>
        <end position="327"/>
    </location>
</feature>
<dbReference type="InterPro" id="IPR043129">
    <property type="entry name" value="ATPase_NBD"/>
</dbReference>
<dbReference type="FunFam" id="3.30.420.40:FF:000058">
    <property type="entry name" value="Putative actin-related protein 5"/>
    <property type="match status" value="1"/>
</dbReference>
<evidence type="ECO:0000256" key="3">
    <source>
        <dbReference type="ARBA" id="ARBA00022490"/>
    </source>
</evidence>
<dbReference type="RefSeq" id="XP_003291468.1">
    <property type="nucleotide sequence ID" value="XM_003291420.1"/>
</dbReference>
<dbReference type="CDD" id="cd10210">
    <property type="entry name" value="ASKHA_NBD_Arp6"/>
    <property type="match status" value="1"/>
</dbReference>
<protein>
    <recommendedName>
        <fullName evidence="4">Actin-related protein 6</fullName>
    </recommendedName>
</protein>
<dbReference type="PANTHER" id="PTHR11937">
    <property type="entry name" value="ACTIN"/>
    <property type="match status" value="1"/>
</dbReference>
<dbReference type="AlphaFoldDB" id="F0ZVL6"/>